<dbReference type="SUPFAM" id="SSF53822">
    <property type="entry name" value="Periplasmic binding protein-like I"/>
    <property type="match status" value="1"/>
</dbReference>
<dbReference type="PANTHER" id="PTHR35271:SF1">
    <property type="entry name" value="ABC TRANSPORTER, SUBSTRATE-BINDING LIPOPROTEIN"/>
    <property type="match status" value="1"/>
</dbReference>
<dbReference type="EMBL" id="AFZX01000108">
    <property type="protein sequence ID" value="EHL05100.1"/>
    <property type="molecule type" value="Genomic_DNA"/>
</dbReference>
<proteinExistence type="predicted"/>
<dbReference type="Gene3D" id="3.40.50.2300">
    <property type="match status" value="2"/>
</dbReference>
<dbReference type="Pfam" id="PF04392">
    <property type="entry name" value="ABC_sub_bind"/>
    <property type="match status" value="1"/>
</dbReference>
<reference evidence="1 2" key="1">
    <citation type="submission" date="2011-08" db="EMBL/GenBank/DDBJ databases">
        <authorList>
            <person name="Weinstock G."/>
            <person name="Sodergren E."/>
            <person name="Clifton S."/>
            <person name="Fulton L."/>
            <person name="Fulton B."/>
            <person name="Courtney L."/>
            <person name="Fronick C."/>
            <person name="Harrison M."/>
            <person name="Strong C."/>
            <person name="Farmer C."/>
            <person name="Delahaunty K."/>
            <person name="Markovic C."/>
            <person name="Hall O."/>
            <person name="Minx P."/>
            <person name="Tomlinson C."/>
            <person name="Mitreva M."/>
            <person name="Hou S."/>
            <person name="Chen J."/>
            <person name="Wollam A."/>
            <person name="Pepin K.H."/>
            <person name="Johnson M."/>
            <person name="Bhonagiri V."/>
            <person name="Zhang X."/>
            <person name="Suruliraj S."/>
            <person name="Warren W."/>
            <person name="Chinwalla A."/>
            <person name="Mardis E.R."/>
            <person name="Wilson R.K."/>
        </authorList>
    </citation>
    <scope>NUCLEOTIDE SEQUENCE [LARGE SCALE GENOMIC DNA]</scope>
    <source>
        <strain evidence="1 2">DP7</strain>
    </source>
</reference>
<dbReference type="CDD" id="cd06325">
    <property type="entry name" value="PBP1_ABC_unchar_transporter"/>
    <property type="match status" value="1"/>
</dbReference>
<accession>G9XTD4</accession>
<dbReference type="RefSeq" id="WP_005815492.1">
    <property type="nucleotide sequence ID" value="NZ_JH414485.1"/>
</dbReference>
<dbReference type="AlphaFoldDB" id="G9XTD4"/>
<dbReference type="InterPro" id="IPR028082">
    <property type="entry name" value="Peripla_BP_I"/>
</dbReference>
<sequence length="344" mass="38131">MNGQRKGRMPMKKMIALLCSAMVIAFLLYGHFSELSPTQKQPYKVGVLVANDLRLVKVDGLKARLREMGLIEGENIVFHIENGESDLTDLTELGKKLLLGKPDILVASGAVEALSLKELTSALESPPPVVFMGTLSPSVIGLVEDTLRPGNHLTGLNNYHYELTPKRFELLHRLLPEIKKVAILGDTRVPFFEQTQAGLYQASQKMGIELSTYTLTDVQEIQEVFRKIQEAEEEGIVLLPGFFLESHTEEIVQYALAFKIPVFGVYPQDTMAGCLASYGMSNWNQGTQSANMVYKILQGQNPRKIPVETPDRIIFSVNLQTAEQLGITPSQAVLSLADEVIDDE</sequence>
<dbReference type="Proteomes" id="UP000004416">
    <property type="component" value="Unassembled WGS sequence"/>
</dbReference>
<dbReference type="PATRIC" id="fig|537010.4.peg.3962"/>
<protein>
    <submittedName>
        <fullName evidence="1">ABC transporter substrate binding protein</fullName>
    </submittedName>
</protein>
<evidence type="ECO:0000313" key="2">
    <source>
        <dbReference type="Proteomes" id="UP000004416"/>
    </source>
</evidence>
<dbReference type="PANTHER" id="PTHR35271">
    <property type="entry name" value="ABC TRANSPORTER, SUBSTRATE-BINDING LIPOPROTEIN-RELATED"/>
    <property type="match status" value="1"/>
</dbReference>
<dbReference type="InterPro" id="IPR007487">
    <property type="entry name" value="ABC_transpt-TYRBP-like"/>
</dbReference>
<evidence type="ECO:0000313" key="1">
    <source>
        <dbReference type="EMBL" id="EHL05100.1"/>
    </source>
</evidence>
<name>G9XTD4_DESHA</name>
<gene>
    <name evidence="1" type="ORF">HMPREF0322_04241</name>
</gene>
<organism evidence="1 2">
    <name type="scientific">Desulfitobacterium hafniense DP7</name>
    <dbReference type="NCBI Taxonomy" id="537010"/>
    <lineage>
        <taxon>Bacteria</taxon>
        <taxon>Bacillati</taxon>
        <taxon>Bacillota</taxon>
        <taxon>Clostridia</taxon>
        <taxon>Eubacteriales</taxon>
        <taxon>Desulfitobacteriaceae</taxon>
        <taxon>Desulfitobacterium</taxon>
    </lineage>
</organism>
<comment type="caution">
    <text evidence="1">The sequence shown here is derived from an EMBL/GenBank/DDBJ whole genome shotgun (WGS) entry which is preliminary data.</text>
</comment>
<dbReference type="HOGENOM" id="CLU_058196_3_2_9"/>